<dbReference type="Proteomes" id="UP001213309">
    <property type="component" value="Unassembled WGS sequence"/>
</dbReference>
<dbReference type="EMBL" id="QSRK01000003">
    <property type="protein sequence ID" value="RGL16785.1"/>
    <property type="molecule type" value="Genomic_DNA"/>
</dbReference>
<dbReference type="Proteomes" id="UP001055048">
    <property type="component" value="Unassembled WGS sequence"/>
</dbReference>
<evidence type="ECO:0000313" key="12">
    <source>
        <dbReference type="Proteomes" id="UP000095766"/>
    </source>
</evidence>
<evidence type="ECO:0000313" key="10">
    <source>
        <dbReference type="EMBL" id="RHB72261.1"/>
    </source>
</evidence>
<dbReference type="Proteomes" id="UP001215818">
    <property type="component" value="Unassembled WGS sequence"/>
</dbReference>
<evidence type="ECO:0000313" key="4">
    <source>
        <dbReference type="EMBL" id="KAB4173045.1"/>
    </source>
</evidence>
<protein>
    <submittedName>
        <fullName evidence="4">DUF3244 domain-containing protein</fullName>
    </submittedName>
    <submittedName>
        <fullName evidence="2">Protein of uncharacterized function (DUF3244)</fullName>
    </submittedName>
</protein>
<dbReference type="Proteomes" id="UP000286114">
    <property type="component" value="Unassembled WGS sequence"/>
</dbReference>
<organism evidence="2 12">
    <name type="scientific">Bacteroides uniformis</name>
    <dbReference type="NCBI Taxonomy" id="820"/>
    <lineage>
        <taxon>Bacteria</taxon>
        <taxon>Pseudomonadati</taxon>
        <taxon>Bacteroidota</taxon>
        <taxon>Bacteroidia</taxon>
        <taxon>Bacteroidales</taxon>
        <taxon>Bacteroidaceae</taxon>
        <taxon>Bacteroides</taxon>
    </lineage>
</organism>
<dbReference type="EMBL" id="BQNL01000001">
    <property type="protein sequence ID" value="GKH13367.1"/>
    <property type="molecule type" value="Genomic_DNA"/>
</dbReference>
<dbReference type="Proteomes" id="UP000320533">
    <property type="component" value="Chromosome"/>
</dbReference>
<dbReference type="Proteomes" id="UP000466952">
    <property type="component" value="Unassembled WGS sequence"/>
</dbReference>
<dbReference type="EMBL" id="QSJZ01000002">
    <property type="protein sequence ID" value="RHE24820.1"/>
    <property type="molecule type" value="Genomic_DNA"/>
</dbReference>
<dbReference type="GeneID" id="99751007"/>
<evidence type="ECO:0000313" key="19">
    <source>
        <dbReference type="Proteomes" id="UP001215818"/>
    </source>
</evidence>
<evidence type="ECO:0000313" key="18">
    <source>
        <dbReference type="Proteomes" id="UP000466952"/>
    </source>
</evidence>
<evidence type="ECO:0000313" key="13">
    <source>
        <dbReference type="Proteomes" id="UP000260795"/>
    </source>
</evidence>
<dbReference type="RefSeq" id="WP_005823851.1">
    <property type="nucleotide sequence ID" value="NZ_BQNL01000001.1"/>
</dbReference>
<evidence type="ECO:0000313" key="8">
    <source>
        <dbReference type="EMBL" id="MDU0246957.1"/>
    </source>
</evidence>
<dbReference type="EMBL" id="JAQNRK010000010">
    <property type="protein sequence ID" value="MDC1794892.1"/>
    <property type="molecule type" value="Genomic_DNA"/>
</dbReference>
<evidence type="ECO:0000313" key="9">
    <source>
        <dbReference type="EMBL" id="RGL16785.1"/>
    </source>
</evidence>
<evidence type="ECO:0000313" key="2">
    <source>
        <dbReference type="EMBL" id="CUP62197.1"/>
    </source>
</evidence>
<evidence type="ECO:0000313" key="7">
    <source>
        <dbReference type="EMBL" id="MDC1879117.1"/>
    </source>
</evidence>
<dbReference type="EMBL" id="CZAO01000008">
    <property type="protein sequence ID" value="CUP62197.1"/>
    <property type="molecule type" value="Genomic_DNA"/>
</dbReference>
<accession>A0A174IL30</accession>
<evidence type="ECO:0000313" key="1">
    <source>
        <dbReference type="EMBL" id="BBK87250.1"/>
    </source>
</evidence>
<reference evidence="3" key="5">
    <citation type="submission" date="2022-01" db="EMBL/GenBank/DDBJ databases">
        <title>Novel bile acid biosynthetic pathways are enriched in the microbiome of centenarians.</title>
        <authorList>
            <person name="Sato Y."/>
            <person name="Atarashi K."/>
            <person name="Plichta R.D."/>
            <person name="Arai Y."/>
            <person name="Sasajima S."/>
            <person name="Kearney M.S."/>
            <person name="Suda W."/>
            <person name="Takeshita K."/>
            <person name="Sasaki T."/>
            <person name="Okamoto S."/>
            <person name="Skelly N.A."/>
            <person name="Okamura Y."/>
            <person name="Vlamakis H."/>
            <person name="Li Y."/>
            <person name="Tanoue T."/>
            <person name="Takei H."/>
            <person name="Nittono H."/>
            <person name="Narushima S."/>
            <person name="Irie J."/>
            <person name="Itoh H."/>
            <person name="Moriya K."/>
            <person name="Sugiura Y."/>
            <person name="Suematsu M."/>
            <person name="Moritoki N."/>
            <person name="Shibata S."/>
            <person name="Littman R.D."/>
            <person name="Fischbach A.M."/>
            <person name="Uwamino Y."/>
            <person name="Inoue T."/>
            <person name="Honda A."/>
            <person name="Hattori M."/>
            <person name="Murai T."/>
            <person name="Xavier J.R."/>
            <person name="Hirose N."/>
            <person name="Honda K."/>
        </authorList>
    </citation>
    <scope>NUCLEOTIDE SEQUENCE</scope>
    <source>
        <strain evidence="3">CE91-St12</strain>
    </source>
</reference>
<dbReference type="Proteomes" id="UP000433928">
    <property type="component" value="Unassembled WGS sequence"/>
</dbReference>
<evidence type="ECO:0000313" key="14">
    <source>
        <dbReference type="Proteomes" id="UP000283601"/>
    </source>
</evidence>
<evidence type="ECO:0000313" key="3">
    <source>
        <dbReference type="EMBL" id="GKH13367.1"/>
    </source>
</evidence>
<reference evidence="2 12" key="1">
    <citation type="submission" date="2015-09" db="EMBL/GenBank/DDBJ databases">
        <authorList>
            <consortium name="Pathogen Informatics"/>
        </authorList>
    </citation>
    <scope>NUCLEOTIDE SEQUENCE [LARGE SCALE GENOMIC DNA]</scope>
    <source>
        <strain evidence="2 12">2789STDY5834898</strain>
    </source>
</reference>
<evidence type="ECO:0000313" key="15">
    <source>
        <dbReference type="Proteomes" id="UP000286114"/>
    </source>
</evidence>
<dbReference type="Proteomes" id="UP001181247">
    <property type="component" value="Unassembled WGS sequence"/>
</dbReference>
<reference evidence="13 14" key="2">
    <citation type="submission" date="2018-08" db="EMBL/GenBank/DDBJ databases">
        <title>A genome reference for cultivated species of the human gut microbiota.</title>
        <authorList>
            <person name="Zou Y."/>
            <person name="Xue W."/>
            <person name="Luo G."/>
        </authorList>
    </citation>
    <scope>NUCLEOTIDE SEQUENCE [LARGE SCALE GENOMIC DNA]</scope>
    <source>
        <strain evidence="11 14">AM29-12AC</strain>
        <strain evidence="10 15">AM39-1</strain>
        <strain evidence="9 13">TF08-13</strain>
    </source>
</reference>
<evidence type="ECO:0000313" key="17">
    <source>
        <dbReference type="Proteomes" id="UP000433928"/>
    </source>
</evidence>
<gene>
    <name evidence="1" type="ORF">Bun01g_16200</name>
    <name evidence="3" type="ORF">CE91St12_15770</name>
    <name evidence="11" type="ORF">DW758_05020</name>
    <name evidence="10" type="ORF">DW873_11605</name>
    <name evidence="9" type="ORF">DXC80_03010</name>
    <name evidence="2" type="ORF">ERS852510_01960</name>
    <name evidence="5" type="ORF">GAP55_11595</name>
    <name evidence="4" type="ORF">GAQ59_02650</name>
    <name evidence="6" type="ORF">POY73_12210</name>
    <name evidence="7" type="ORF">POZ24_03650</name>
    <name evidence="8" type="ORF">RVH16_19920</name>
</gene>
<evidence type="ECO:0000313" key="11">
    <source>
        <dbReference type="EMBL" id="RHE24820.1"/>
    </source>
</evidence>
<dbReference type="EMBL" id="AP019724">
    <property type="protein sequence ID" value="BBK87250.1"/>
    <property type="molecule type" value="Genomic_DNA"/>
</dbReference>
<reference evidence="8" key="7">
    <citation type="submission" date="2023-10" db="EMBL/GenBank/DDBJ databases">
        <title>Genome of Potential pathogenic bacteria in Crohn's disease.</title>
        <authorList>
            <person name="Rodriguez-Palacios A."/>
        </authorList>
    </citation>
    <scope>NUCLEOTIDE SEQUENCE</scope>
    <source>
        <strain evidence="8">CavFT-hAR50</strain>
    </source>
</reference>
<dbReference type="EMBL" id="JAQNSG010000003">
    <property type="protein sequence ID" value="MDC1879117.1"/>
    <property type="molecule type" value="Genomic_DNA"/>
</dbReference>
<reference evidence="17 18" key="3">
    <citation type="journal article" date="2019" name="Nat. Med.">
        <title>A library of human gut bacterial isolates paired with longitudinal multiomics data enables mechanistic microbiome research.</title>
        <authorList>
            <person name="Poyet M."/>
            <person name="Groussin M."/>
            <person name="Gibbons S.M."/>
            <person name="Avila-Pacheco J."/>
            <person name="Jiang X."/>
            <person name="Kearney S.M."/>
            <person name="Perrotta A.R."/>
            <person name="Berdy B."/>
            <person name="Zhao S."/>
            <person name="Lieberman T.D."/>
            <person name="Swanson P.K."/>
            <person name="Smith M."/>
            <person name="Roesemann S."/>
            <person name="Alexander J.E."/>
            <person name="Rich S.A."/>
            <person name="Livny J."/>
            <person name="Vlamakis H."/>
            <person name="Clish C."/>
            <person name="Bullock K."/>
            <person name="Deik A."/>
            <person name="Scott J."/>
            <person name="Pierce K.A."/>
            <person name="Xavier R.J."/>
            <person name="Alm E.J."/>
        </authorList>
    </citation>
    <scope>NUCLEOTIDE SEQUENCE [LARGE SCALE GENOMIC DNA]</scope>
    <source>
        <strain evidence="5 18">BIOML-A11</strain>
        <strain evidence="4 17">BIOML-A27</strain>
    </source>
</reference>
<evidence type="ECO:0000313" key="16">
    <source>
        <dbReference type="Proteomes" id="UP000320533"/>
    </source>
</evidence>
<dbReference type="Gene3D" id="2.60.40.3080">
    <property type="match status" value="1"/>
</dbReference>
<sequence length="145" mass="16245">MAIFVTFKTKDTMKSFFILLSLYCFFVVNVVNGKSVTFPSRVEIIMDEDFDLPDGPGNGHRSIPPVTPFLAFLNDDHSIDLEFYQSIGEIEIVISQNGDVVYSSTENIDSPILRKVQLQKGLVGDFLLEIKGLDGAYAFGRFTIH</sequence>
<reference evidence="6 19" key="6">
    <citation type="submission" date="2022-10" db="EMBL/GenBank/DDBJ databases">
        <title>Human gut microbiome strain richness.</title>
        <authorList>
            <person name="Chen-Liaw A."/>
        </authorList>
    </citation>
    <scope>NUCLEOTIDE SEQUENCE</scope>
    <source>
        <strain evidence="7">1001713st2_A4_1001713B170214_170313</strain>
        <strain evidence="6 19">D53st1_B1_D53t1_180928</strain>
    </source>
</reference>
<dbReference type="Proteomes" id="UP000260795">
    <property type="component" value="Unassembled WGS sequence"/>
</dbReference>
<evidence type="ECO:0000313" key="5">
    <source>
        <dbReference type="EMBL" id="KAB4212373.1"/>
    </source>
</evidence>
<proteinExistence type="predicted"/>
<evidence type="ECO:0000313" key="6">
    <source>
        <dbReference type="EMBL" id="MDC1794892.1"/>
    </source>
</evidence>
<dbReference type="Proteomes" id="UP000095766">
    <property type="component" value="Unassembled WGS sequence"/>
</dbReference>
<dbReference type="AlphaFoldDB" id="A0A174IL30"/>
<dbReference type="EMBL" id="QSHA01000008">
    <property type="protein sequence ID" value="RHB72261.1"/>
    <property type="molecule type" value="Genomic_DNA"/>
</dbReference>
<dbReference type="KEGG" id="bun:Bun01g_16200"/>
<dbReference type="EMBL" id="JAWDEU010000002">
    <property type="protein sequence ID" value="MDU0246957.1"/>
    <property type="molecule type" value="Genomic_DNA"/>
</dbReference>
<dbReference type="EMBL" id="WCUG01000002">
    <property type="protein sequence ID" value="KAB4173045.1"/>
    <property type="molecule type" value="Genomic_DNA"/>
</dbReference>
<dbReference type="Proteomes" id="UP000283601">
    <property type="component" value="Unassembled WGS sequence"/>
</dbReference>
<name>A0A174IL30_BACUN</name>
<dbReference type="EMBL" id="WCTR01000007">
    <property type="protein sequence ID" value="KAB4212373.1"/>
    <property type="molecule type" value="Genomic_DNA"/>
</dbReference>
<reference evidence="1 16" key="4">
    <citation type="submission" date="2019-06" db="EMBL/GenBank/DDBJ databases">
        <title>Complete genome sequence of Bacteroides uniformis NBRC 113350.</title>
        <authorList>
            <person name="Miura T."/>
            <person name="Furukawa M."/>
            <person name="Shimamura M."/>
            <person name="Ohyama Y."/>
            <person name="Yamazoe A."/>
            <person name="Kawasaki H."/>
        </authorList>
    </citation>
    <scope>NUCLEOTIDE SEQUENCE [LARGE SCALE GENOMIC DNA]</scope>
    <source>
        <strain evidence="1 16">NBRC 113350</strain>
    </source>
</reference>